<evidence type="ECO:0000313" key="2">
    <source>
        <dbReference type="Proteomes" id="UP000628669"/>
    </source>
</evidence>
<organism evidence="1 2">
    <name type="scientific">Chryseobacterium paridis</name>
    <dbReference type="NCBI Taxonomy" id="2800328"/>
    <lineage>
        <taxon>Bacteria</taxon>
        <taxon>Pseudomonadati</taxon>
        <taxon>Bacteroidota</taxon>
        <taxon>Flavobacteriia</taxon>
        <taxon>Flavobacteriales</taxon>
        <taxon>Weeksellaceae</taxon>
        <taxon>Chryseobacterium group</taxon>
        <taxon>Chryseobacterium</taxon>
    </lineage>
</organism>
<gene>
    <name evidence="1" type="ORF">JHL15_00520</name>
</gene>
<dbReference type="EMBL" id="JAENHK010000001">
    <property type="protein sequence ID" value="MBK1894233.1"/>
    <property type="molecule type" value="Genomic_DNA"/>
</dbReference>
<sequence length="148" mass="17535">MKNLIILLTLFVACIQNKSEDFQLVALPPVTYEFKAGENKNRIDYFYADRNFSYDNNEYEKLKKKVDEKTGNINTQDYNLYSVYIYKKTDVLNNEYKGGKEGLDGHNQDLIAYIRYEKGNRDIFYVIEKGNVLYNVLTNKEENFEFDQ</sequence>
<dbReference type="Proteomes" id="UP000628669">
    <property type="component" value="Unassembled WGS sequence"/>
</dbReference>
<reference evidence="2" key="1">
    <citation type="submission" date="2021-01" db="EMBL/GenBank/DDBJ databases">
        <title>Genome public.</title>
        <authorList>
            <person name="Liu C."/>
            <person name="Sun Q."/>
        </authorList>
    </citation>
    <scope>NUCLEOTIDE SEQUENCE [LARGE SCALE GENOMIC DNA]</scope>
    <source>
        <strain evidence="2">YIM B02567</strain>
    </source>
</reference>
<keyword evidence="2" id="KW-1185">Reference proteome</keyword>
<proteinExistence type="predicted"/>
<accession>A0ABS1FP74</accession>
<protein>
    <recommendedName>
        <fullName evidence="3">Lipoprotein</fullName>
    </recommendedName>
</protein>
<name>A0ABS1FP74_9FLAO</name>
<evidence type="ECO:0000313" key="1">
    <source>
        <dbReference type="EMBL" id="MBK1894233.1"/>
    </source>
</evidence>
<dbReference type="RefSeq" id="WP_200241477.1">
    <property type="nucleotide sequence ID" value="NZ_JAENHK010000001.1"/>
</dbReference>
<evidence type="ECO:0008006" key="3">
    <source>
        <dbReference type="Google" id="ProtNLM"/>
    </source>
</evidence>
<comment type="caution">
    <text evidence="1">The sequence shown here is derived from an EMBL/GenBank/DDBJ whole genome shotgun (WGS) entry which is preliminary data.</text>
</comment>